<evidence type="ECO:0000256" key="3">
    <source>
        <dbReference type="ARBA" id="ARBA00022737"/>
    </source>
</evidence>
<dbReference type="InterPro" id="IPR056819">
    <property type="entry name" value="ACBP4-6_C"/>
</dbReference>
<keyword evidence="2" id="KW-0880">Kelch repeat</keyword>
<sequence>MAKAMSGFAYPDRFYAAAAYAGFGDSAKPATTFSNETALLLYDLYQQATVGPRNVPKPRAWNPEEQSKRSNWNGPGKLASTEAMRLFVKILEEEDPAWYSRVSEPVVETGSPCMGSAADRSNSFTMSNGTAIENGAAETEDKLLEGLLSVSGYDSWVALPSSGRRPVARYEHAAEVVQGKMYVIGGNHNGRYLNDIQVLDLKTMMWSKIEPKLDPDCPSNEAALQALLPPCAGHSLIRWGTKLLAVAGHTKEPSDTVTVRAFDTEKHTWSILESHGKAPLARGGQSVTLVGSSLVIFGGEDSRRRLLNDLHILDLKTMTWDAIETVGTPPEPRSEHTASVHADRYLLIFAGGSHSTCFSDLHVLDLQSMEWSQPEQPDDLLTPRAGHAGVTIGERWYIVGGGDNKRGVSKTLVLNMPKLVWSVVTTVEGRTPIASEGLSLVSTSVNGDDILIAFGGYNGRYNNEIQILKRSHKVIQRPKILESPAAAAAAASVAAAYAVPPVPVPTMNGTMVPNFMDDVHESKVREIRMDNPKLDPVHQRSDETRERTMATLKAEKEDLETKLLRVQAENSSLSQGLTEAQTTHEELIKELQSVRGQLATEQSRCFKLEVDVAELHQKFLSVEALQKEAELLRRQKAASDEAAAHAAEKQNSGGVWRWIAGSPQV</sequence>
<comment type="similarity">
    <text evidence="1">Belongs to the ACBP family.</text>
</comment>
<protein>
    <submittedName>
        <fullName evidence="8">TSA: Wollemia nobilis Ref_Wollemi_Transcript_4240_2379 transcribed RNA sequence</fullName>
    </submittedName>
</protein>
<dbReference type="Pfam" id="PF00887">
    <property type="entry name" value="ACBP"/>
    <property type="match status" value="1"/>
</dbReference>
<evidence type="ECO:0000256" key="4">
    <source>
        <dbReference type="ARBA" id="ARBA00023121"/>
    </source>
</evidence>
<feature type="coiled-coil region" evidence="5">
    <location>
        <begin position="549"/>
        <end position="642"/>
    </location>
</feature>
<evidence type="ECO:0000313" key="8">
    <source>
        <dbReference type="EMBL" id="JAG89027.1"/>
    </source>
</evidence>
<dbReference type="SUPFAM" id="SSF117281">
    <property type="entry name" value="Kelch motif"/>
    <property type="match status" value="2"/>
</dbReference>
<dbReference type="Pfam" id="PF24922">
    <property type="entry name" value="ACBP4_C"/>
    <property type="match status" value="1"/>
</dbReference>
<dbReference type="PANTHER" id="PTHR46093">
    <property type="entry name" value="ACYL-COA-BINDING DOMAIN-CONTAINING PROTEIN 5"/>
    <property type="match status" value="1"/>
</dbReference>
<dbReference type="AlphaFoldDB" id="A0A0C9S8L2"/>
<keyword evidence="4" id="KW-0446">Lipid-binding</keyword>
<proteinExistence type="inferred from homology"/>
<keyword evidence="3" id="KW-0677">Repeat</keyword>
<feature type="domain" description="ACB" evidence="7">
    <location>
        <begin position="10"/>
        <end position="100"/>
    </location>
</feature>
<accession>A0A0C9S8L2</accession>
<dbReference type="GO" id="GO:0000062">
    <property type="term" value="F:fatty-acyl-CoA binding"/>
    <property type="evidence" value="ECO:0007669"/>
    <property type="project" value="InterPro"/>
</dbReference>
<evidence type="ECO:0000256" key="2">
    <source>
        <dbReference type="ARBA" id="ARBA00022441"/>
    </source>
</evidence>
<dbReference type="InterPro" id="IPR014352">
    <property type="entry name" value="FERM/acyl-CoA-bd_prot_sf"/>
</dbReference>
<dbReference type="PROSITE" id="PS51228">
    <property type="entry name" value="ACB_2"/>
    <property type="match status" value="1"/>
</dbReference>
<dbReference type="SUPFAM" id="SSF47027">
    <property type="entry name" value="Acyl-CoA binding protein"/>
    <property type="match status" value="1"/>
</dbReference>
<dbReference type="EMBL" id="GCHU01004209">
    <property type="protein sequence ID" value="JAG89027.1"/>
    <property type="molecule type" value="Transcribed_RNA"/>
</dbReference>
<keyword evidence="5" id="KW-0175">Coiled coil</keyword>
<dbReference type="PANTHER" id="PTHR46093:SF5">
    <property type="entry name" value="OS02G0822800 PROTEIN"/>
    <property type="match status" value="1"/>
</dbReference>
<name>A0A0C9S8L2_9CONI</name>
<dbReference type="Pfam" id="PF24681">
    <property type="entry name" value="Kelch_KLHDC2_KLHL20_DRC7"/>
    <property type="match status" value="2"/>
</dbReference>
<evidence type="ECO:0000256" key="6">
    <source>
        <dbReference type="SAM" id="MobiDB-lite"/>
    </source>
</evidence>
<dbReference type="Gene3D" id="2.120.10.80">
    <property type="entry name" value="Kelch-type beta propeller"/>
    <property type="match status" value="2"/>
</dbReference>
<dbReference type="InterPro" id="IPR015915">
    <property type="entry name" value="Kelch-typ_b-propeller"/>
</dbReference>
<dbReference type="InterPro" id="IPR000582">
    <property type="entry name" value="Acyl-CoA-binding_protein"/>
</dbReference>
<evidence type="ECO:0000256" key="5">
    <source>
        <dbReference type="SAM" id="Coils"/>
    </source>
</evidence>
<feature type="region of interest" description="Disordered" evidence="6">
    <location>
        <begin position="53"/>
        <end position="75"/>
    </location>
</feature>
<dbReference type="InterPro" id="IPR035984">
    <property type="entry name" value="Acyl-CoA-binding_sf"/>
</dbReference>
<evidence type="ECO:0000256" key="1">
    <source>
        <dbReference type="ARBA" id="ARBA00005567"/>
    </source>
</evidence>
<evidence type="ECO:0000259" key="7">
    <source>
        <dbReference type="PROSITE" id="PS51228"/>
    </source>
</evidence>
<reference evidence="8" key="1">
    <citation type="submission" date="2015-02" db="EMBL/GenBank/DDBJ databases">
        <title>A transcriptome of Wollemia nobilis - a relic of Gondwana.</title>
        <authorList>
            <person name="Chia J.Y."/>
            <person name="Leong Y.S."/>
            <person name="Abdul Karim S."/>
            <person name="Wan Azmi N."/>
            <person name="Hercus R."/>
            <person name="Croft L."/>
        </authorList>
    </citation>
    <scope>NUCLEOTIDE SEQUENCE</scope>
    <source>
        <strain evidence="8">MaeBrown</strain>
        <tissue evidence="8">Leaf</tissue>
    </source>
</reference>
<dbReference type="Gene3D" id="1.20.80.10">
    <property type="match status" value="1"/>
</dbReference>
<organism evidence="8">
    <name type="scientific">Wollemia nobilis</name>
    <dbReference type="NCBI Taxonomy" id="56998"/>
    <lineage>
        <taxon>Eukaryota</taxon>
        <taxon>Viridiplantae</taxon>
        <taxon>Streptophyta</taxon>
        <taxon>Embryophyta</taxon>
        <taxon>Tracheophyta</taxon>
        <taxon>Spermatophyta</taxon>
        <taxon>Pinopsida</taxon>
        <taxon>Pinidae</taxon>
        <taxon>Conifers II</taxon>
        <taxon>Araucariales</taxon>
        <taxon>Araucariaceae</taxon>
        <taxon>Wollemia</taxon>
    </lineage>
</organism>